<protein>
    <submittedName>
        <fullName evidence="2">Uncharacterized protein</fullName>
    </submittedName>
</protein>
<comment type="caution">
    <text evidence="2">The sequence shown here is derived from an EMBL/GenBank/DDBJ whole genome shotgun (WGS) entry which is preliminary data.</text>
</comment>
<keyword evidence="1" id="KW-0732">Signal</keyword>
<feature type="chain" id="PRO_5041428280" evidence="1">
    <location>
        <begin position="28"/>
        <end position="70"/>
    </location>
</feature>
<feature type="signal peptide" evidence="1">
    <location>
        <begin position="1"/>
        <end position="27"/>
    </location>
</feature>
<gene>
    <name evidence="2" type="ORF">L1785_11950</name>
</gene>
<proteinExistence type="predicted"/>
<dbReference type="EMBL" id="JAKGSG010000034">
    <property type="protein sequence ID" value="MCF4121695.1"/>
    <property type="molecule type" value="Genomic_DNA"/>
</dbReference>
<organism evidence="2 3">
    <name type="scientific">Antribacter soli</name>
    <dbReference type="NCBI Taxonomy" id="2910976"/>
    <lineage>
        <taxon>Bacteria</taxon>
        <taxon>Bacillati</taxon>
        <taxon>Actinomycetota</taxon>
        <taxon>Actinomycetes</taxon>
        <taxon>Micrococcales</taxon>
        <taxon>Promicromonosporaceae</taxon>
        <taxon>Antribacter</taxon>
    </lineage>
</organism>
<keyword evidence="3" id="KW-1185">Reference proteome</keyword>
<evidence type="ECO:0000256" key="1">
    <source>
        <dbReference type="SAM" id="SignalP"/>
    </source>
</evidence>
<sequence>MTTPLTRIAAVLLGVAFLSVGTASAEAATDAGSYGAHVAACAQLVGFDGTHNPGMHKGITGWGPDHVCNH</sequence>
<evidence type="ECO:0000313" key="2">
    <source>
        <dbReference type="EMBL" id="MCF4121695.1"/>
    </source>
</evidence>
<evidence type="ECO:0000313" key="3">
    <source>
        <dbReference type="Proteomes" id="UP001165405"/>
    </source>
</evidence>
<dbReference type="Proteomes" id="UP001165405">
    <property type="component" value="Unassembled WGS sequence"/>
</dbReference>
<dbReference type="AlphaFoldDB" id="A0AA41U7S5"/>
<reference evidence="2" key="1">
    <citation type="submission" date="2022-01" db="EMBL/GenBank/DDBJ databases">
        <title>Antribacter sp. nov., isolated from Guizhou of China.</title>
        <authorList>
            <person name="Chengliang C."/>
            <person name="Ya Z."/>
        </authorList>
    </citation>
    <scope>NUCLEOTIDE SEQUENCE</scope>
    <source>
        <strain evidence="2">KLBMP 9083</strain>
    </source>
</reference>
<name>A0AA41U7S5_9MICO</name>
<accession>A0AA41U7S5</accession>
<dbReference type="RefSeq" id="WP_236089492.1">
    <property type="nucleotide sequence ID" value="NZ_JAKGSG010000034.1"/>
</dbReference>